<name>A0A1I7Y153_9BILA</name>
<evidence type="ECO:0000256" key="1">
    <source>
        <dbReference type="SAM" id="Phobius"/>
    </source>
</evidence>
<feature type="transmembrane region" description="Helical" evidence="1">
    <location>
        <begin position="79"/>
        <end position="101"/>
    </location>
</feature>
<feature type="transmembrane region" description="Helical" evidence="1">
    <location>
        <begin position="18"/>
        <end position="38"/>
    </location>
</feature>
<keyword evidence="1" id="KW-1133">Transmembrane helix</keyword>
<reference evidence="3" key="1">
    <citation type="submission" date="2016-11" db="UniProtKB">
        <authorList>
            <consortium name="WormBaseParasite"/>
        </authorList>
    </citation>
    <scope>IDENTIFICATION</scope>
</reference>
<feature type="transmembrane region" description="Helical" evidence="1">
    <location>
        <begin position="113"/>
        <end position="132"/>
    </location>
</feature>
<accession>A0A1I7Y153</accession>
<dbReference type="AlphaFoldDB" id="A0A1I7Y153"/>
<protein>
    <submittedName>
        <fullName evidence="3">Lysosomal amino acid transporter 1 homolog</fullName>
    </submittedName>
</protein>
<keyword evidence="1" id="KW-0812">Transmembrane</keyword>
<keyword evidence="2" id="KW-1185">Reference proteome</keyword>
<organism evidence="2 3">
    <name type="scientific">Steinernema glaseri</name>
    <dbReference type="NCBI Taxonomy" id="37863"/>
    <lineage>
        <taxon>Eukaryota</taxon>
        <taxon>Metazoa</taxon>
        <taxon>Ecdysozoa</taxon>
        <taxon>Nematoda</taxon>
        <taxon>Chromadorea</taxon>
        <taxon>Rhabditida</taxon>
        <taxon>Tylenchina</taxon>
        <taxon>Panagrolaimomorpha</taxon>
        <taxon>Strongyloidoidea</taxon>
        <taxon>Steinernematidae</taxon>
        <taxon>Steinernema</taxon>
    </lineage>
</organism>
<dbReference type="WBParaSite" id="L893_g11539.t1">
    <property type="protein sequence ID" value="L893_g11539.t1"/>
    <property type="gene ID" value="L893_g11539"/>
</dbReference>
<sequence>MTSPYERCLWGKVRTVTIWWSVLYIMLALLILLSTFYVHTRDPDQLPNKDSSRDFKEKLLNLVTGSLAIYGALKRRPNFVLPLLMFSMFDIFSSSLVMVIRAFNETKAELGRIILQGLLGVPMDVCIIYITYKCFKHLKYEKHYVV</sequence>
<keyword evidence="1" id="KW-0472">Membrane</keyword>
<proteinExistence type="predicted"/>
<evidence type="ECO:0000313" key="2">
    <source>
        <dbReference type="Proteomes" id="UP000095287"/>
    </source>
</evidence>
<dbReference type="Proteomes" id="UP000095287">
    <property type="component" value="Unplaced"/>
</dbReference>
<evidence type="ECO:0000313" key="3">
    <source>
        <dbReference type="WBParaSite" id="L893_g11539.t1"/>
    </source>
</evidence>